<evidence type="ECO:0000313" key="1">
    <source>
        <dbReference type="EMBL" id="ACR34264.1"/>
    </source>
</evidence>
<reference evidence="1" key="2">
    <citation type="submission" date="2012-06" db="EMBL/GenBank/DDBJ databases">
        <authorList>
            <person name="Yu Y."/>
            <person name="Currie J."/>
            <person name="Lomeli R."/>
            <person name="Angelova A."/>
            <person name="Collura K."/>
            <person name="Wissotski M."/>
            <person name="Campos D."/>
            <person name="Kudrna D."/>
            <person name="Golser W."/>
            <person name="Ashely E."/>
            <person name="Descour A."/>
            <person name="Fernandes J."/>
            <person name="Soderlund C."/>
            <person name="Walbot V."/>
        </authorList>
    </citation>
    <scope>NUCLEOTIDE SEQUENCE</scope>
    <source>
        <strain evidence="1">B73</strain>
    </source>
</reference>
<name>C4IZB4_MAIZE</name>
<dbReference type="EMBL" id="BT086168">
    <property type="protein sequence ID" value="ACR36521.1"/>
    <property type="molecule type" value="mRNA"/>
</dbReference>
<dbReference type="EMBL" id="BT085400">
    <property type="protein sequence ID" value="ACR35753.1"/>
    <property type="molecule type" value="mRNA"/>
</dbReference>
<accession>C4IZB4</accession>
<dbReference type="AlphaFoldDB" id="C4IZB4"/>
<dbReference type="EMBL" id="BT086036">
    <property type="protein sequence ID" value="ACR36389.1"/>
    <property type="molecule type" value="mRNA"/>
</dbReference>
<sequence>MVRPRRTGGVDDGPVRARAEPPLLGRRRRTCGTGHRLDARGLVLCSRLPPGPVEFVRPFVRVGGVQEGIDLVCVLVNTLGFFCSNVGYVGLVATLELRHRIQWPLAPPQRSCGGTMSFLLVED</sequence>
<reference evidence="1" key="1">
    <citation type="journal article" date="2009" name="PLoS Genet.">
        <title>Sequencing, mapping, and analysis of 27,455 maize full-length cDNAs.</title>
        <authorList>
            <person name="Soderlund C."/>
            <person name="Descour A."/>
            <person name="Kudrna D."/>
            <person name="Bomhoff M."/>
            <person name="Boyd L."/>
            <person name="Currie J."/>
            <person name="Angelova A."/>
            <person name="Collura K."/>
            <person name="Wissotski M."/>
            <person name="Ashley E."/>
            <person name="Morrow D."/>
            <person name="Fernandes J."/>
            <person name="Walbot V."/>
            <person name="Yu Y."/>
        </authorList>
    </citation>
    <scope>NUCLEOTIDE SEQUENCE</scope>
    <source>
        <strain evidence="1">B73</strain>
    </source>
</reference>
<protein>
    <submittedName>
        <fullName evidence="1">Uncharacterized protein</fullName>
    </submittedName>
</protein>
<dbReference type="EMBL" id="BT083911">
    <property type="protein sequence ID" value="ACR34264.1"/>
    <property type="molecule type" value="mRNA"/>
</dbReference>
<organism evidence="1">
    <name type="scientific">Zea mays</name>
    <name type="common">Maize</name>
    <dbReference type="NCBI Taxonomy" id="4577"/>
    <lineage>
        <taxon>Eukaryota</taxon>
        <taxon>Viridiplantae</taxon>
        <taxon>Streptophyta</taxon>
        <taxon>Embryophyta</taxon>
        <taxon>Tracheophyta</taxon>
        <taxon>Spermatophyta</taxon>
        <taxon>Magnoliopsida</taxon>
        <taxon>Liliopsida</taxon>
        <taxon>Poales</taxon>
        <taxon>Poaceae</taxon>
        <taxon>PACMAD clade</taxon>
        <taxon>Panicoideae</taxon>
        <taxon>Andropogonodae</taxon>
        <taxon>Andropogoneae</taxon>
        <taxon>Tripsacinae</taxon>
        <taxon>Zea</taxon>
    </lineage>
</organism>
<proteinExistence type="evidence at transcript level"/>